<evidence type="ECO:0000313" key="3">
    <source>
        <dbReference type="Proteomes" id="UP000632222"/>
    </source>
</evidence>
<keyword evidence="2" id="KW-0347">Helicase</keyword>
<dbReference type="SUPFAM" id="SSF46785">
    <property type="entry name" value="Winged helix' DNA-binding domain"/>
    <property type="match status" value="1"/>
</dbReference>
<dbReference type="Pfam" id="PF13749">
    <property type="entry name" value="HATPase_c_4"/>
    <property type="match status" value="1"/>
</dbReference>
<dbReference type="PANTHER" id="PTHR30595">
    <property type="entry name" value="GLPR-RELATED TRANSCRIPTIONAL REPRESSOR"/>
    <property type="match status" value="1"/>
</dbReference>
<name>A0ABQ2CZ73_9DEIO</name>
<sequence>MIDNLERLIREGATPERILLSTQVGPDTLARYAIGLANARGGLLIVGAAGGRMEDASDIHPLQITHAIFELSSGKLSVNAHHQQAYGAAVMVVYVPQAPYLLASRDGEVLAWDGLKLSPIEGLWDRSPQAQPDFTATVPPMSSLSDIDPLEVGRLRRGLQGRASGLGQLADMDFLRELNLLVDVDGTLKPNLAGILMAGTPQALRRLIPQAEISYYHHSRGDVEFSFREDLLQPLPAMVERLRDLIQLRNSFSPLQVGLFRIEVWDFDEVVYREAILNALMHRDYQLRDTVHIHHYPDRLEISNPGGLPGGITAENILRHQPKRRNPILAEALAKLGYVERAGVGVDKMYQLLLRHGKEPPEFTSYKDAVTLSIHNPGFDANFVKFVAQKQEEMQTFSLDMLIVLSFLHRMGEGNRTDLANALQLPEDRIARLLHLMEEKELIVRSGRGRSSLYELARASRSLLGGSQPAQMPPQSLEGMQAPSRPPVANVTNGPLTKPVPASTQPARGYINNPDLERLVLQKASRPDGTSNAELRHVLGLDVQQTSRLLRHLVKKGRLRKKGTSPRKTRYHA</sequence>
<dbReference type="Gene3D" id="3.30.565.60">
    <property type="match status" value="1"/>
</dbReference>
<dbReference type="RefSeq" id="WP_308424999.1">
    <property type="nucleotide sequence ID" value="NZ_BMOD01000004.1"/>
</dbReference>
<keyword evidence="2" id="KW-0547">Nucleotide-binding</keyword>
<keyword evidence="3" id="KW-1185">Reference proteome</keyword>
<protein>
    <submittedName>
        <fullName evidence="2">ATP-dependent DNA helicase RecG</fullName>
    </submittedName>
</protein>
<accession>A0ABQ2CZ73</accession>
<keyword evidence="2" id="KW-0067">ATP-binding</keyword>
<proteinExistence type="predicted"/>
<dbReference type="GO" id="GO:0004386">
    <property type="term" value="F:helicase activity"/>
    <property type="evidence" value="ECO:0007669"/>
    <property type="project" value="UniProtKB-KW"/>
</dbReference>
<keyword evidence="2" id="KW-0378">Hydrolase</keyword>
<reference evidence="3" key="1">
    <citation type="journal article" date="2019" name="Int. J. Syst. Evol. Microbiol.">
        <title>The Global Catalogue of Microorganisms (GCM) 10K type strain sequencing project: providing services to taxonomists for standard genome sequencing and annotation.</title>
        <authorList>
            <consortium name="The Broad Institute Genomics Platform"/>
            <consortium name="The Broad Institute Genome Sequencing Center for Infectious Disease"/>
            <person name="Wu L."/>
            <person name="Ma J."/>
        </authorList>
    </citation>
    <scope>NUCLEOTIDE SEQUENCE [LARGE SCALE GENOMIC DNA]</scope>
    <source>
        <strain evidence="3">JCM 14370</strain>
    </source>
</reference>
<dbReference type="Proteomes" id="UP000632222">
    <property type="component" value="Unassembled WGS sequence"/>
</dbReference>
<dbReference type="InterPro" id="IPR038475">
    <property type="entry name" value="RecG_C_sf"/>
</dbReference>
<dbReference type="EMBL" id="BMOD01000004">
    <property type="protein sequence ID" value="GGJ30767.1"/>
    <property type="molecule type" value="Genomic_DNA"/>
</dbReference>
<feature type="region of interest" description="Disordered" evidence="1">
    <location>
        <begin position="464"/>
        <end position="513"/>
    </location>
</feature>
<dbReference type="PANTHER" id="PTHR30595:SF6">
    <property type="entry name" value="SCHLAFEN ALBA-2 DOMAIN-CONTAINING PROTEIN"/>
    <property type="match status" value="1"/>
</dbReference>
<evidence type="ECO:0000256" key="1">
    <source>
        <dbReference type="SAM" id="MobiDB-lite"/>
    </source>
</evidence>
<evidence type="ECO:0000313" key="2">
    <source>
        <dbReference type="EMBL" id="GGJ30767.1"/>
    </source>
</evidence>
<comment type="caution">
    <text evidence="2">The sequence shown here is derived from an EMBL/GenBank/DDBJ whole genome shotgun (WGS) entry which is preliminary data.</text>
</comment>
<organism evidence="2 3">
    <name type="scientific">Deinococcus roseus</name>
    <dbReference type="NCBI Taxonomy" id="392414"/>
    <lineage>
        <taxon>Bacteria</taxon>
        <taxon>Thermotogati</taxon>
        <taxon>Deinococcota</taxon>
        <taxon>Deinococci</taxon>
        <taxon>Deinococcales</taxon>
        <taxon>Deinococcaceae</taxon>
        <taxon>Deinococcus</taxon>
    </lineage>
</organism>
<dbReference type="InterPro" id="IPR036390">
    <property type="entry name" value="WH_DNA-bd_sf"/>
</dbReference>
<gene>
    <name evidence="2" type="ORF">GCM10008938_16020</name>
</gene>